<feature type="non-terminal residue" evidence="2">
    <location>
        <position position="78"/>
    </location>
</feature>
<proteinExistence type="predicted"/>
<reference evidence="2" key="1">
    <citation type="submission" date="2018-05" db="EMBL/GenBank/DDBJ databases">
        <authorList>
            <person name="Lanie J.A."/>
            <person name="Ng W.-L."/>
            <person name="Kazmierczak K.M."/>
            <person name="Andrzejewski T.M."/>
            <person name="Davidsen T.M."/>
            <person name="Wayne K.J."/>
            <person name="Tettelin H."/>
            <person name="Glass J.I."/>
            <person name="Rusch D."/>
            <person name="Podicherti R."/>
            <person name="Tsui H.-C.T."/>
            <person name="Winkler M.E."/>
        </authorList>
    </citation>
    <scope>NUCLEOTIDE SEQUENCE</scope>
</reference>
<evidence type="ECO:0000313" key="2">
    <source>
        <dbReference type="EMBL" id="SVC49154.1"/>
    </source>
</evidence>
<feature type="compositionally biased region" description="Basic and acidic residues" evidence="1">
    <location>
        <begin position="21"/>
        <end position="32"/>
    </location>
</feature>
<organism evidence="2">
    <name type="scientific">marine metagenome</name>
    <dbReference type="NCBI Taxonomy" id="408172"/>
    <lineage>
        <taxon>unclassified sequences</taxon>
        <taxon>metagenomes</taxon>
        <taxon>ecological metagenomes</taxon>
    </lineage>
</organism>
<accession>A0A382MJJ5</accession>
<dbReference type="EMBL" id="UINC01094155">
    <property type="protein sequence ID" value="SVC49154.1"/>
    <property type="molecule type" value="Genomic_DNA"/>
</dbReference>
<sequence>MLDHAVEEYERPQQGRRYTTGHREQEGSDVKRAQMPARGGEEAPVLPRCVGAFSRRLVAGRLLHESATQAEPIGLGQK</sequence>
<dbReference type="AlphaFoldDB" id="A0A382MJJ5"/>
<gene>
    <name evidence="2" type="ORF">METZ01_LOCUS302008</name>
</gene>
<protein>
    <submittedName>
        <fullName evidence="2">Uncharacterized protein</fullName>
    </submittedName>
</protein>
<evidence type="ECO:0000256" key="1">
    <source>
        <dbReference type="SAM" id="MobiDB-lite"/>
    </source>
</evidence>
<feature type="compositionally biased region" description="Basic and acidic residues" evidence="1">
    <location>
        <begin position="1"/>
        <end position="13"/>
    </location>
</feature>
<feature type="region of interest" description="Disordered" evidence="1">
    <location>
        <begin position="1"/>
        <end position="42"/>
    </location>
</feature>
<name>A0A382MJJ5_9ZZZZ</name>